<dbReference type="Proteomes" id="UP000184418">
    <property type="component" value="Unassembled WGS sequence"/>
</dbReference>
<dbReference type="STRING" id="1121955.SAMN02745146_1403"/>
<dbReference type="EMBL" id="FQYN01000002">
    <property type="protein sequence ID" value="SHI69190.1"/>
    <property type="molecule type" value="Genomic_DNA"/>
</dbReference>
<gene>
    <name evidence="3" type="ORF">SAMN02745146_1403</name>
</gene>
<dbReference type="RefSeq" id="WP_073106982.1">
    <property type="nucleotide sequence ID" value="NZ_FQYN01000002.1"/>
</dbReference>
<accession>A0A1M6D7L7</accession>
<keyword evidence="2" id="KW-0732">Signal</keyword>
<evidence type="ECO:0000313" key="4">
    <source>
        <dbReference type="Proteomes" id="UP000184418"/>
    </source>
</evidence>
<sequence length="277" mass="29911">MNFRTPLFSGKTSFWLLLLLLSGCQTAEQQQQEKPRPATTRTAPARATAPADTLQPPPLPPLAAVPAELRRRIGQLHAALGTEAAELRPAVWERACVGYLVLRQQGKVRRSGLLAVADMELPSSSQRLWVIDLRAGKVVQRSYVAHGRGSGRLLARRFSNRIKSACTALGFYRTADTYGGSHGLSRRLRGLDAGQNSNAEDRYIVLHAADYAGRAHLARHGQLGYSRGCPALPPEQYRAVIGAVGEGACLLLSGAALQSRWLDGAAAGRAFAARGWN</sequence>
<dbReference type="PROSITE" id="PS51257">
    <property type="entry name" value="PROKAR_LIPOPROTEIN"/>
    <property type="match status" value="1"/>
</dbReference>
<protein>
    <submittedName>
        <fullName evidence="3">L,D-transpeptidase catalytic domain</fullName>
    </submittedName>
</protein>
<dbReference type="PANTHER" id="PTHR38477">
    <property type="entry name" value="HYPOTHETICAL EXPORTED PROTEIN"/>
    <property type="match status" value="1"/>
</dbReference>
<dbReference type="PANTHER" id="PTHR38477:SF1">
    <property type="entry name" value="MUREIN L,D-TRANSPEPTIDASE CATALYTIC DOMAIN FAMILY PROTEIN"/>
    <property type="match status" value="1"/>
</dbReference>
<reference evidence="3 4" key="1">
    <citation type="submission" date="2016-11" db="EMBL/GenBank/DDBJ databases">
        <authorList>
            <person name="Jaros S."/>
            <person name="Januszkiewicz K."/>
            <person name="Wedrychowicz H."/>
        </authorList>
    </citation>
    <scope>NUCLEOTIDE SEQUENCE [LARGE SCALE GENOMIC DNA]</scope>
    <source>
        <strain evidence="3 4">DSM 21074</strain>
    </source>
</reference>
<keyword evidence="4" id="KW-1185">Reference proteome</keyword>
<organism evidence="3 4">
    <name type="scientific">Hymenobacter daecheongensis DSM 21074</name>
    <dbReference type="NCBI Taxonomy" id="1121955"/>
    <lineage>
        <taxon>Bacteria</taxon>
        <taxon>Pseudomonadati</taxon>
        <taxon>Bacteroidota</taxon>
        <taxon>Cytophagia</taxon>
        <taxon>Cytophagales</taxon>
        <taxon>Hymenobacteraceae</taxon>
        <taxon>Hymenobacter</taxon>
    </lineage>
</organism>
<dbReference type="Pfam" id="PF13645">
    <property type="entry name" value="YkuD_2"/>
    <property type="match status" value="1"/>
</dbReference>
<evidence type="ECO:0000313" key="3">
    <source>
        <dbReference type="EMBL" id="SHI69190.1"/>
    </source>
</evidence>
<name>A0A1M6D7L7_9BACT</name>
<dbReference type="InterPro" id="IPR032676">
    <property type="entry name" value="YkuD_2"/>
</dbReference>
<evidence type="ECO:0000256" key="2">
    <source>
        <dbReference type="SAM" id="SignalP"/>
    </source>
</evidence>
<evidence type="ECO:0000256" key="1">
    <source>
        <dbReference type="SAM" id="MobiDB-lite"/>
    </source>
</evidence>
<dbReference type="OrthoDB" id="9815195at2"/>
<feature type="chain" id="PRO_5009916605" evidence="2">
    <location>
        <begin position="28"/>
        <end position="277"/>
    </location>
</feature>
<feature type="compositionally biased region" description="Low complexity" evidence="1">
    <location>
        <begin position="37"/>
        <end position="54"/>
    </location>
</feature>
<proteinExistence type="predicted"/>
<feature type="signal peptide" evidence="2">
    <location>
        <begin position="1"/>
        <end position="27"/>
    </location>
</feature>
<dbReference type="AlphaFoldDB" id="A0A1M6D7L7"/>
<feature type="region of interest" description="Disordered" evidence="1">
    <location>
        <begin position="28"/>
        <end position="59"/>
    </location>
</feature>